<gene>
    <name evidence="25" type="ORF">ENN51_03665</name>
</gene>
<keyword evidence="16" id="KW-0594">Phospholipid biosynthesis</keyword>
<evidence type="ECO:0000256" key="21">
    <source>
        <dbReference type="ARBA" id="ARBA00032396"/>
    </source>
</evidence>
<dbReference type="GO" id="GO:0016024">
    <property type="term" value="P:CDP-diacylglycerol biosynthetic process"/>
    <property type="evidence" value="ECO:0007669"/>
    <property type="project" value="TreeGrafter"/>
</dbReference>
<feature type="transmembrane region" description="Helical" evidence="24">
    <location>
        <begin position="77"/>
        <end position="94"/>
    </location>
</feature>
<keyword evidence="14" id="KW-0443">Lipid metabolism</keyword>
<evidence type="ECO:0000256" key="19">
    <source>
        <dbReference type="ARBA" id="ARBA00031825"/>
    </source>
</evidence>
<organism evidence="25">
    <name type="scientific">candidate division WOR-3 bacterium</name>
    <dbReference type="NCBI Taxonomy" id="2052148"/>
    <lineage>
        <taxon>Bacteria</taxon>
        <taxon>Bacteria division WOR-3</taxon>
    </lineage>
</organism>
<sequence>MLTRIVIGTALGVATFAVVCHAPTSVLTLFIAAWAVLATLEFLGLLKRADIRLNSLLICTLSASTVVAAWLGWLPGYVIAPIAVVFLTAVLTRSPLPRVPVYGAFVVIYLGLLPAHLVMLRQTSDAAGFSRWLVLFPLVLTWTNDTAAYAVGKLIGRRKLMPQLSPKKTQEGFLAGLIASAVLSALWLGRLEPFTRRGWGWLALVGVGLGAMSQVGDLFESLFKRAVSVKDSSTALRGHGGFLDRIDSLLFAIPAFYWLLRLYL</sequence>
<evidence type="ECO:0000256" key="1">
    <source>
        <dbReference type="ARBA" id="ARBA00001698"/>
    </source>
</evidence>
<keyword evidence="15 24" id="KW-0472">Membrane</keyword>
<evidence type="ECO:0000256" key="8">
    <source>
        <dbReference type="ARBA" id="ARBA00022475"/>
    </source>
</evidence>
<dbReference type="AlphaFoldDB" id="A0A7V0XES2"/>
<dbReference type="Pfam" id="PF01148">
    <property type="entry name" value="CTP_transf_1"/>
    <property type="match status" value="1"/>
</dbReference>
<keyword evidence="8" id="KW-1003">Cell membrane</keyword>
<feature type="transmembrane region" description="Helical" evidence="24">
    <location>
        <begin position="201"/>
        <end position="222"/>
    </location>
</feature>
<evidence type="ECO:0000256" key="5">
    <source>
        <dbReference type="ARBA" id="ARBA00010185"/>
    </source>
</evidence>
<evidence type="ECO:0000256" key="9">
    <source>
        <dbReference type="ARBA" id="ARBA00022516"/>
    </source>
</evidence>
<feature type="transmembrane region" description="Helical" evidence="24">
    <location>
        <begin position="172"/>
        <end position="189"/>
    </location>
</feature>
<evidence type="ECO:0000256" key="4">
    <source>
        <dbReference type="ARBA" id="ARBA00005189"/>
    </source>
</evidence>
<dbReference type="PANTHER" id="PTHR46382:SF1">
    <property type="entry name" value="PHOSPHATIDATE CYTIDYLYLTRANSFERASE"/>
    <property type="match status" value="1"/>
</dbReference>
<evidence type="ECO:0000256" key="16">
    <source>
        <dbReference type="ARBA" id="ARBA00023209"/>
    </source>
</evidence>
<evidence type="ECO:0000256" key="24">
    <source>
        <dbReference type="SAM" id="Phobius"/>
    </source>
</evidence>
<keyword evidence="10" id="KW-0808">Transferase</keyword>
<comment type="pathway">
    <text evidence="3">Phospholipid metabolism; CDP-diacylglycerol biosynthesis; CDP-diacylglycerol from sn-glycerol 3-phosphate: step 3/3.</text>
</comment>
<name>A0A7V0XES2_UNCW3</name>
<keyword evidence="12" id="KW-0548">Nucleotidyltransferase</keyword>
<accession>A0A7V0XES2</accession>
<evidence type="ECO:0000313" key="25">
    <source>
        <dbReference type="EMBL" id="HDQ99367.1"/>
    </source>
</evidence>
<feature type="transmembrane region" description="Helical" evidence="24">
    <location>
        <begin position="27"/>
        <end position="46"/>
    </location>
</feature>
<dbReference type="PANTHER" id="PTHR46382">
    <property type="entry name" value="PHOSPHATIDATE CYTIDYLYLTRANSFERASE"/>
    <property type="match status" value="1"/>
</dbReference>
<evidence type="ECO:0000256" key="17">
    <source>
        <dbReference type="ARBA" id="ARBA00023264"/>
    </source>
</evidence>
<evidence type="ECO:0000256" key="20">
    <source>
        <dbReference type="ARBA" id="ARBA00032253"/>
    </source>
</evidence>
<evidence type="ECO:0000256" key="14">
    <source>
        <dbReference type="ARBA" id="ARBA00023098"/>
    </source>
</evidence>
<dbReference type="EC" id="2.7.7.41" evidence="6"/>
<keyword evidence="9" id="KW-0444">Lipid biosynthesis</keyword>
<dbReference type="GO" id="GO:0005886">
    <property type="term" value="C:plasma membrane"/>
    <property type="evidence" value="ECO:0007669"/>
    <property type="project" value="UniProtKB-SubCell"/>
</dbReference>
<comment type="similarity">
    <text evidence="5">Belongs to the CDS family.</text>
</comment>
<evidence type="ECO:0000256" key="15">
    <source>
        <dbReference type="ARBA" id="ARBA00023136"/>
    </source>
</evidence>
<evidence type="ECO:0000256" key="10">
    <source>
        <dbReference type="ARBA" id="ARBA00022679"/>
    </source>
</evidence>
<keyword evidence="11 24" id="KW-0812">Transmembrane</keyword>
<proteinExistence type="inferred from homology"/>
<comment type="subcellular location">
    <subcellularLocation>
        <location evidence="2">Cell membrane</location>
        <topology evidence="2">Multi-pass membrane protein</topology>
    </subcellularLocation>
</comment>
<feature type="transmembrane region" description="Helical" evidence="24">
    <location>
        <begin position="101"/>
        <end position="120"/>
    </location>
</feature>
<evidence type="ECO:0000256" key="6">
    <source>
        <dbReference type="ARBA" id="ARBA00012487"/>
    </source>
</evidence>
<keyword evidence="13 24" id="KW-1133">Transmembrane helix</keyword>
<dbReference type="Proteomes" id="UP000885672">
    <property type="component" value="Unassembled WGS sequence"/>
</dbReference>
<evidence type="ECO:0000256" key="2">
    <source>
        <dbReference type="ARBA" id="ARBA00004651"/>
    </source>
</evidence>
<comment type="pathway">
    <text evidence="4">Lipid metabolism.</text>
</comment>
<dbReference type="GO" id="GO:0004605">
    <property type="term" value="F:phosphatidate cytidylyltransferase activity"/>
    <property type="evidence" value="ECO:0007669"/>
    <property type="project" value="UniProtKB-EC"/>
</dbReference>
<dbReference type="EMBL" id="DSBX01000140">
    <property type="protein sequence ID" value="HDQ99367.1"/>
    <property type="molecule type" value="Genomic_DNA"/>
</dbReference>
<evidence type="ECO:0000256" key="23">
    <source>
        <dbReference type="ARBA" id="ARBA00033406"/>
    </source>
</evidence>
<keyword evidence="17" id="KW-1208">Phospholipid metabolism</keyword>
<evidence type="ECO:0000256" key="13">
    <source>
        <dbReference type="ARBA" id="ARBA00022989"/>
    </source>
</evidence>
<evidence type="ECO:0000256" key="3">
    <source>
        <dbReference type="ARBA" id="ARBA00005119"/>
    </source>
</evidence>
<evidence type="ECO:0000256" key="11">
    <source>
        <dbReference type="ARBA" id="ARBA00022692"/>
    </source>
</evidence>
<protein>
    <recommendedName>
        <fullName evidence="7">Phosphatidate cytidylyltransferase</fullName>
        <ecNumber evidence="6">2.7.7.41</ecNumber>
    </recommendedName>
    <alternativeName>
        <fullName evidence="20">CDP-DAG synthase</fullName>
    </alternativeName>
    <alternativeName>
        <fullName evidence="22">CDP-DG synthase</fullName>
    </alternativeName>
    <alternativeName>
        <fullName evidence="18">CDP-diacylglycerol synthase</fullName>
    </alternativeName>
    <alternativeName>
        <fullName evidence="21">CDP-diglyceride pyrophosphorylase</fullName>
    </alternativeName>
    <alternativeName>
        <fullName evidence="23">CDP-diglyceride synthase</fullName>
    </alternativeName>
    <alternativeName>
        <fullName evidence="19">CTP:phosphatidate cytidylyltransferase</fullName>
    </alternativeName>
</protein>
<comment type="catalytic activity">
    <reaction evidence="1">
        <text>a 1,2-diacyl-sn-glycero-3-phosphate + CTP + H(+) = a CDP-1,2-diacyl-sn-glycerol + diphosphate</text>
        <dbReference type="Rhea" id="RHEA:16229"/>
        <dbReference type="ChEBI" id="CHEBI:15378"/>
        <dbReference type="ChEBI" id="CHEBI:33019"/>
        <dbReference type="ChEBI" id="CHEBI:37563"/>
        <dbReference type="ChEBI" id="CHEBI:58332"/>
        <dbReference type="ChEBI" id="CHEBI:58608"/>
        <dbReference type="EC" id="2.7.7.41"/>
    </reaction>
</comment>
<evidence type="ECO:0000256" key="7">
    <source>
        <dbReference type="ARBA" id="ARBA00019373"/>
    </source>
</evidence>
<feature type="transmembrane region" description="Helical" evidence="24">
    <location>
        <begin position="132"/>
        <end position="151"/>
    </location>
</feature>
<evidence type="ECO:0000256" key="18">
    <source>
        <dbReference type="ARBA" id="ARBA00029893"/>
    </source>
</evidence>
<reference evidence="25" key="1">
    <citation type="journal article" date="2020" name="mSystems">
        <title>Genome- and Community-Level Interaction Insights into Carbon Utilization and Element Cycling Functions of Hydrothermarchaeota in Hydrothermal Sediment.</title>
        <authorList>
            <person name="Zhou Z."/>
            <person name="Liu Y."/>
            <person name="Xu W."/>
            <person name="Pan J."/>
            <person name="Luo Z.H."/>
            <person name="Li M."/>
        </authorList>
    </citation>
    <scope>NUCLEOTIDE SEQUENCE [LARGE SCALE GENOMIC DNA]</scope>
    <source>
        <strain evidence="25">SpSt-1182</strain>
    </source>
</reference>
<comment type="caution">
    <text evidence="25">The sequence shown here is derived from an EMBL/GenBank/DDBJ whole genome shotgun (WGS) entry which is preliminary data.</text>
</comment>
<evidence type="ECO:0000256" key="12">
    <source>
        <dbReference type="ARBA" id="ARBA00022695"/>
    </source>
</evidence>
<evidence type="ECO:0000256" key="22">
    <source>
        <dbReference type="ARBA" id="ARBA00032743"/>
    </source>
</evidence>